<dbReference type="PROSITE" id="PS51257">
    <property type="entry name" value="PROKAR_LIPOPROTEIN"/>
    <property type="match status" value="1"/>
</dbReference>
<dbReference type="Gene3D" id="3.40.190.120">
    <property type="entry name" value="Osmoprotection protein (prox), domain 2"/>
    <property type="match status" value="1"/>
</dbReference>
<dbReference type="Proteomes" id="UP001284601">
    <property type="component" value="Unassembled WGS sequence"/>
</dbReference>
<accession>A0ABU4HWR1</accession>
<protein>
    <submittedName>
        <fullName evidence="4">Glycine betaine ABC transporter substrate-binding protein</fullName>
    </submittedName>
</protein>
<keyword evidence="2" id="KW-0732">Signal</keyword>
<feature type="signal peptide" evidence="2">
    <location>
        <begin position="1"/>
        <end position="24"/>
    </location>
</feature>
<feature type="compositionally biased region" description="Low complexity" evidence="1">
    <location>
        <begin position="33"/>
        <end position="48"/>
    </location>
</feature>
<comment type="caution">
    <text evidence="4">The sequence shown here is derived from an EMBL/GenBank/DDBJ whole genome shotgun (WGS) entry which is preliminary data.</text>
</comment>
<feature type="chain" id="PRO_5046354214" evidence="2">
    <location>
        <begin position="25"/>
        <end position="322"/>
    </location>
</feature>
<evidence type="ECO:0000313" key="5">
    <source>
        <dbReference type="Proteomes" id="UP001284601"/>
    </source>
</evidence>
<evidence type="ECO:0000313" key="4">
    <source>
        <dbReference type="EMBL" id="MDW5597112.1"/>
    </source>
</evidence>
<dbReference type="InterPro" id="IPR007210">
    <property type="entry name" value="ABC_Gly_betaine_transp_sub-bd"/>
</dbReference>
<name>A0ABU4HWR1_9ACTN</name>
<keyword evidence="5" id="KW-1185">Reference proteome</keyword>
<dbReference type="Pfam" id="PF04069">
    <property type="entry name" value="OpuAC"/>
    <property type="match status" value="1"/>
</dbReference>
<evidence type="ECO:0000256" key="2">
    <source>
        <dbReference type="SAM" id="SignalP"/>
    </source>
</evidence>
<reference evidence="5" key="1">
    <citation type="submission" date="2023-07" db="EMBL/GenBank/DDBJ databases">
        <title>Conexibacter stalactiti sp. nov., isolated from stalactites in a lava cave and emended description of the genus Conexibacter.</title>
        <authorList>
            <person name="Lee S.D."/>
        </authorList>
    </citation>
    <scope>NUCLEOTIDE SEQUENCE [LARGE SCALE GENOMIC DNA]</scope>
    <source>
        <strain evidence="5">KCTC 39840</strain>
    </source>
</reference>
<dbReference type="EMBL" id="JAWSTH010000075">
    <property type="protein sequence ID" value="MDW5597112.1"/>
    <property type="molecule type" value="Genomic_DNA"/>
</dbReference>
<dbReference type="CDD" id="cd13528">
    <property type="entry name" value="PBP2_osmoprotectants"/>
    <property type="match status" value="1"/>
</dbReference>
<dbReference type="RefSeq" id="WP_318599572.1">
    <property type="nucleotide sequence ID" value="NZ_JAWSTH010000075.1"/>
</dbReference>
<proteinExistence type="predicted"/>
<feature type="domain" description="ABC-type glycine betaine transport system substrate-binding" evidence="3">
    <location>
        <begin position="56"/>
        <end position="317"/>
    </location>
</feature>
<dbReference type="Gene3D" id="3.40.190.10">
    <property type="entry name" value="Periplasmic binding protein-like II"/>
    <property type="match status" value="1"/>
</dbReference>
<feature type="region of interest" description="Disordered" evidence="1">
    <location>
        <begin position="29"/>
        <end position="48"/>
    </location>
</feature>
<organism evidence="4 5">
    <name type="scientific">Conexibacter stalactiti</name>
    <dbReference type="NCBI Taxonomy" id="1940611"/>
    <lineage>
        <taxon>Bacteria</taxon>
        <taxon>Bacillati</taxon>
        <taxon>Actinomycetota</taxon>
        <taxon>Thermoleophilia</taxon>
        <taxon>Solirubrobacterales</taxon>
        <taxon>Conexibacteraceae</taxon>
        <taxon>Conexibacter</taxon>
    </lineage>
</organism>
<evidence type="ECO:0000259" key="3">
    <source>
        <dbReference type="Pfam" id="PF04069"/>
    </source>
</evidence>
<dbReference type="SUPFAM" id="SSF53850">
    <property type="entry name" value="Periplasmic binding protein-like II"/>
    <property type="match status" value="1"/>
</dbReference>
<gene>
    <name evidence="4" type="ORF">R7226_22390</name>
</gene>
<evidence type="ECO:0000256" key="1">
    <source>
        <dbReference type="SAM" id="MobiDB-lite"/>
    </source>
</evidence>
<reference evidence="4 5" key="2">
    <citation type="submission" date="2023-10" db="EMBL/GenBank/DDBJ databases">
        <authorList>
            <person name="Han X.F."/>
        </authorList>
    </citation>
    <scope>NUCLEOTIDE SEQUENCE [LARGE SCALE GENOMIC DNA]</scope>
    <source>
        <strain evidence="4 5">KCTC 39840</strain>
    </source>
</reference>
<sequence length="322" mass="34380">MKQGTLRTLLMAVVALVLAFGVAACGSDDDDSSTSAATTAGGTETSAALPGEGREAVTLGTKNFTEQFVLGQLYKQALEARGFTVDLKENIGSTEIADRALRSGQIDLYPEYIGIFNNVVAGDTRTYPDAEATFAAGKAYAERNGFTLLPLTPFTDTDALAVTPEYSERNGIRSVGDLTKVPGFRLGAAPEFRRRATGLPGLERAYGITDVEFSPLTIGLQYQAIDNGKIDVAQVFTTDGQLEGGRYVVLEDPRNVFGFQNVTPVVSTRVLEAQGPEFQATLDAVSQKLTTEAMQRMNAAVAIDKQSPQEVAQAYLEANGLL</sequence>